<sequence length="78" mass="8114">MEPRQRPPRSLMIRHEDRPGALGTLAGSPTTRAAIRPITDALPSSVRTLAVLAPGGTALCVSVLALPGRRDGIYLSGG</sequence>
<accession>A0A7W7WER7</accession>
<evidence type="ECO:0000313" key="2">
    <source>
        <dbReference type="EMBL" id="MBB4945057.1"/>
    </source>
</evidence>
<evidence type="ECO:0000256" key="1">
    <source>
        <dbReference type="SAM" id="MobiDB-lite"/>
    </source>
</evidence>
<dbReference type="RefSeq" id="WP_184911386.1">
    <property type="nucleotide sequence ID" value="NZ_JACHJR010000001.1"/>
</dbReference>
<organism evidence="2 3">
    <name type="scientific">Kitasatospora gansuensis</name>
    <dbReference type="NCBI Taxonomy" id="258050"/>
    <lineage>
        <taxon>Bacteria</taxon>
        <taxon>Bacillati</taxon>
        <taxon>Actinomycetota</taxon>
        <taxon>Actinomycetes</taxon>
        <taxon>Kitasatosporales</taxon>
        <taxon>Streptomycetaceae</taxon>
        <taxon>Kitasatospora</taxon>
    </lineage>
</organism>
<dbReference type="EMBL" id="JACHJR010000001">
    <property type="protein sequence ID" value="MBB4945057.1"/>
    <property type="molecule type" value="Genomic_DNA"/>
</dbReference>
<proteinExistence type="predicted"/>
<reference evidence="2 3" key="1">
    <citation type="submission" date="2020-08" db="EMBL/GenBank/DDBJ databases">
        <title>Sequencing the genomes of 1000 actinobacteria strains.</title>
        <authorList>
            <person name="Klenk H.-P."/>
        </authorList>
    </citation>
    <scope>NUCLEOTIDE SEQUENCE [LARGE SCALE GENOMIC DNA]</scope>
    <source>
        <strain evidence="2 3">DSM 44786</strain>
    </source>
</reference>
<name>A0A7W7WER7_9ACTN</name>
<dbReference type="Proteomes" id="UP000573327">
    <property type="component" value="Unassembled WGS sequence"/>
</dbReference>
<keyword evidence="3" id="KW-1185">Reference proteome</keyword>
<comment type="caution">
    <text evidence="2">The sequence shown here is derived from an EMBL/GenBank/DDBJ whole genome shotgun (WGS) entry which is preliminary data.</text>
</comment>
<feature type="region of interest" description="Disordered" evidence="1">
    <location>
        <begin position="1"/>
        <end position="28"/>
    </location>
</feature>
<evidence type="ECO:0000313" key="3">
    <source>
        <dbReference type="Proteomes" id="UP000573327"/>
    </source>
</evidence>
<dbReference type="AlphaFoldDB" id="A0A7W7WER7"/>
<protein>
    <submittedName>
        <fullName evidence="2">Uncharacterized protein</fullName>
    </submittedName>
</protein>
<gene>
    <name evidence="2" type="ORF">F4556_000592</name>
</gene>